<accession>A0ABV8RQ12</accession>
<evidence type="ECO:0000313" key="2">
    <source>
        <dbReference type="Proteomes" id="UP001595828"/>
    </source>
</evidence>
<reference evidence="2" key="1">
    <citation type="journal article" date="2019" name="Int. J. Syst. Evol. Microbiol.">
        <title>The Global Catalogue of Microorganisms (GCM) 10K type strain sequencing project: providing services to taxonomists for standard genome sequencing and annotation.</title>
        <authorList>
            <consortium name="The Broad Institute Genomics Platform"/>
            <consortium name="The Broad Institute Genome Sequencing Center for Infectious Disease"/>
            <person name="Wu L."/>
            <person name="Ma J."/>
        </authorList>
    </citation>
    <scope>NUCLEOTIDE SEQUENCE [LARGE SCALE GENOMIC DNA]</scope>
    <source>
        <strain evidence="2">CGMCC 1.12989</strain>
    </source>
</reference>
<sequence length="1157" mass="123700">MTGTLSVAKNFVVDATVNLVSTFKPEDIVLKDFNFVPYVRNGLAAAIKDAPAPGGTRAKVPVSFEVRGDGATTQTVSRELALYGAGDVVGLDPGQIIRREPAPGTVNAEDTFMVQVEFDRPDIPWLFSPVGPVGSRLEPWLALVVCEREKSAILPPNAPGLPRVLVTSLGELQPLTDNAWFAHAQVVGGTNAPVADRLSDEHALANLSRLICPRKLDADKHYRAVLVPAFECGRAAGLGTSGGELEPAWTRAADNSDALTELLLPAYDTWDFSTADTGDFKSLAERIVPIGAPWEVGRRIIDASQPGGGLPGVPADTQGARQVLSCALRSPADAPEGAPDEEADRWPAAQRDALREIVDQASIDNPLLPRVGPRLYARYQAGRNAVGAVFGSPPSTVAAADGNWFPQINTDPLPRIVAGLGTRVVQRDQEQLMQAAWAQVGEVNKLNHQLHQHQFAKALNESNLRRRIAALDLGQLTRLTRPLHDRIRIAARPESLWKQIESSRTAGSILSVTAKRMTNASAPAMRKGMALRDLAKAPDMVSSPAGFIDGRLPYANPDGITGFSNKGLEVLGPELVGRVLGVTPNKAFATFQTRVAPLADGTAIVRLSGGAPTWQIQPDRSVGGLYAQFFTGRLDTRAPDPARKGDFLRAELAGSALAGIVEAAAPEFRDAGSAPIASLAASLPSPHVRRDIGAATSLPERMPIAARTPAAASAFGSRGLPTAAGRATSAASLFDRRGPVVVRPAPAPPPPPAPAPAMSPATRFETPLSRDLTRRINELSALKVSTLAQAFDAAINTIALPPPRNTATVPPLAVTPELILDAINPARTMTAYLKGRVRFWPDVIPTNWFDDLRIDPVMAAPVYKRAMYEALDAYDRDWLVPGLGAIAQPEFVTLLEANPAFCETFLIGLSDEMGRELLWRNYPTDQRGTYFKRFWDADEDELSKPIHEFSTTGPEPLGSHMAIGGGSGTGFRPVVLVLRGEIVRRYPDAIIAAVEAEPPAANAGSAFPPTFIAGSDARILFHAHLAPDYILVGFRLTIEEVRNGHWWFLLAEHPTAPRFGMAEAIAPNPRAAGGSIQQDNLDWNDLTGSDGQLDHGRFLSPPARTMSISDSGSNPAVQLWPGSSAVVARTLLRDPVRAAFEGKDLLNSIQNAGGPNA</sequence>
<proteinExistence type="predicted"/>
<protein>
    <submittedName>
        <fullName evidence="1">Uncharacterized protein</fullName>
    </submittedName>
</protein>
<dbReference type="Proteomes" id="UP001595828">
    <property type="component" value="Unassembled WGS sequence"/>
</dbReference>
<organism evidence="1 2">
    <name type="scientific">Novosphingobium tardum</name>
    <dbReference type="NCBI Taxonomy" id="1538021"/>
    <lineage>
        <taxon>Bacteria</taxon>
        <taxon>Pseudomonadati</taxon>
        <taxon>Pseudomonadota</taxon>
        <taxon>Alphaproteobacteria</taxon>
        <taxon>Sphingomonadales</taxon>
        <taxon>Sphingomonadaceae</taxon>
        <taxon>Novosphingobium</taxon>
    </lineage>
</organism>
<evidence type="ECO:0000313" key="1">
    <source>
        <dbReference type="EMBL" id="MFC4294950.1"/>
    </source>
</evidence>
<gene>
    <name evidence="1" type="ORF">ACFO0A_07725</name>
</gene>
<comment type="caution">
    <text evidence="1">The sequence shown here is derived from an EMBL/GenBank/DDBJ whole genome shotgun (WGS) entry which is preliminary data.</text>
</comment>
<dbReference type="RefSeq" id="WP_379538431.1">
    <property type="nucleotide sequence ID" value="NZ_JBHSDR010000004.1"/>
</dbReference>
<keyword evidence="2" id="KW-1185">Reference proteome</keyword>
<name>A0ABV8RQ12_9SPHN</name>
<dbReference type="EMBL" id="JBHSDR010000004">
    <property type="protein sequence ID" value="MFC4294950.1"/>
    <property type="molecule type" value="Genomic_DNA"/>
</dbReference>